<keyword evidence="2" id="KW-1185">Reference proteome</keyword>
<evidence type="ECO:0000313" key="2">
    <source>
        <dbReference type="Proteomes" id="UP000187203"/>
    </source>
</evidence>
<accession>A0A1R3K809</accession>
<reference evidence="2" key="1">
    <citation type="submission" date="2013-09" db="EMBL/GenBank/DDBJ databases">
        <title>Corchorus olitorius genome sequencing.</title>
        <authorList>
            <person name="Alam M."/>
            <person name="Haque M.S."/>
            <person name="Islam M.S."/>
            <person name="Emdad E.M."/>
            <person name="Islam M.M."/>
            <person name="Ahmed B."/>
            <person name="Halim A."/>
            <person name="Hossen Q.M.M."/>
            <person name="Hossain M.Z."/>
            <person name="Ahmed R."/>
            <person name="Khan M.M."/>
            <person name="Islam R."/>
            <person name="Rashid M.M."/>
            <person name="Khan S.A."/>
            <person name="Rahman M.S."/>
            <person name="Alam M."/>
            <person name="Yahiya A.S."/>
            <person name="Khan M.S."/>
            <person name="Azam M.S."/>
            <person name="Haque T."/>
            <person name="Lashkar M.Z.H."/>
            <person name="Akhand A.I."/>
            <person name="Morshed G."/>
            <person name="Roy S."/>
            <person name="Uddin K.S."/>
            <person name="Rabeya T."/>
            <person name="Hossain A.S."/>
            <person name="Chowdhury A."/>
            <person name="Snigdha A.R."/>
            <person name="Mortoza M.S."/>
            <person name="Matin S.A."/>
            <person name="Hoque S.M.E."/>
            <person name="Islam M.K."/>
            <person name="Roy D.K."/>
            <person name="Haider R."/>
            <person name="Moosa M.M."/>
            <person name="Elias S.M."/>
            <person name="Hasan A.M."/>
            <person name="Jahan S."/>
            <person name="Shafiuddin M."/>
            <person name="Mahmood N."/>
            <person name="Shommy N.S."/>
        </authorList>
    </citation>
    <scope>NUCLEOTIDE SEQUENCE [LARGE SCALE GENOMIC DNA]</scope>
    <source>
        <strain evidence="2">cv. O-4</strain>
    </source>
</reference>
<evidence type="ECO:0000313" key="1">
    <source>
        <dbReference type="EMBL" id="OMP03199.1"/>
    </source>
</evidence>
<sequence length="98" mass="11845">MKMQIMKRIQFLKLEKKVANDGYAMKLIPVQRKPILCCRSKSYVLKQLMWKLKSQWKQAMKMQRNTSRQFSYDLHSYSLNFDDGFCHDQQHITLNSIR</sequence>
<comment type="caution">
    <text evidence="1">The sequence shown here is derived from an EMBL/GenBank/DDBJ whole genome shotgun (WGS) entry which is preliminary data.</text>
</comment>
<name>A0A1R3K809_9ROSI</name>
<protein>
    <submittedName>
        <fullName evidence="1">Uncharacterized protein</fullName>
    </submittedName>
</protein>
<dbReference type="PANTHER" id="PTHR34538:SF4">
    <property type="entry name" value="EXPRESSED PROTEIN"/>
    <property type="match status" value="1"/>
</dbReference>
<organism evidence="1 2">
    <name type="scientific">Corchorus olitorius</name>
    <dbReference type="NCBI Taxonomy" id="93759"/>
    <lineage>
        <taxon>Eukaryota</taxon>
        <taxon>Viridiplantae</taxon>
        <taxon>Streptophyta</taxon>
        <taxon>Embryophyta</taxon>
        <taxon>Tracheophyta</taxon>
        <taxon>Spermatophyta</taxon>
        <taxon>Magnoliopsida</taxon>
        <taxon>eudicotyledons</taxon>
        <taxon>Gunneridae</taxon>
        <taxon>Pentapetalae</taxon>
        <taxon>rosids</taxon>
        <taxon>malvids</taxon>
        <taxon>Malvales</taxon>
        <taxon>Malvaceae</taxon>
        <taxon>Grewioideae</taxon>
        <taxon>Apeibeae</taxon>
        <taxon>Corchorus</taxon>
    </lineage>
</organism>
<dbReference type="OrthoDB" id="984078at2759"/>
<gene>
    <name evidence="1" type="ORF">COLO4_10585</name>
</gene>
<dbReference type="AlphaFoldDB" id="A0A1R3K809"/>
<dbReference type="Proteomes" id="UP000187203">
    <property type="component" value="Unassembled WGS sequence"/>
</dbReference>
<dbReference type="EMBL" id="AWUE01014540">
    <property type="protein sequence ID" value="OMP03199.1"/>
    <property type="molecule type" value="Genomic_DNA"/>
</dbReference>
<dbReference type="PANTHER" id="PTHR34538">
    <property type="entry name" value="EXPRESSED PROTEIN"/>
    <property type="match status" value="1"/>
</dbReference>
<proteinExistence type="predicted"/>